<comment type="caution">
    <text evidence="2">The sequence shown here is derived from an EMBL/GenBank/DDBJ whole genome shotgun (WGS) entry which is preliminary data.</text>
</comment>
<dbReference type="EMBL" id="LXQA010554810">
    <property type="protein sequence ID" value="MCI58970.1"/>
    <property type="molecule type" value="Genomic_DNA"/>
</dbReference>
<accession>A0A392TFH0</accession>
<dbReference type="PANTHER" id="PTHR34222">
    <property type="entry name" value="GAG_PRE-INTEGRS DOMAIN-CONTAINING PROTEIN"/>
    <property type="match status" value="1"/>
</dbReference>
<feature type="non-terminal residue" evidence="2">
    <location>
        <position position="62"/>
    </location>
</feature>
<feature type="region of interest" description="Disordered" evidence="1">
    <location>
        <begin position="41"/>
        <end position="62"/>
    </location>
</feature>
<name>A0A392TFH0_9FABA</name>
<reference evidence="2 3" key="1">
    <citation type="journal article" date="2018" name="Front. Plant Sci.">
        <title>Red Clover (Trifolium pratense) and Zigzag Clover (T. medium) - A Picture of Genomic Similarities and Differences.</title>
        <authorList>
            <person name="Dluhosova J."/>
            <person name="Istvanek J."/>
            <person name="Nedelnik J."/>
            <person name="Repkova J."/>
        </authorList>
    </citation>
    <scope>NUCLEOTIDE SEQUENCE [LARGE SCALE GENOMIC DNA]</scope>
    <source>
        <strain evidence="3">cv. 10/8</strain>
        <tissue evidence="2">Leaf</tissue>
    </source>
</reference>
<protein>
    <recommendedName>
        <fullName evidence="4">CCHC-type domain-containing protein</fullName>
    </recommendedName>
</protein>
<dbReference type="PANTHER" id="PTHR34222:SF43">
    <property type="entry name" value="RETROTRANSPOSON GAG DOMAIN-CONTAINING PROTEIN"/>
    <property type="match status" value="1"/>
</dbReference>
<evidence type="ECO:0000313" key="3">
    <source>
        <dbReference type="Proteomes" id="UP000265520"/>
    </source>
</evidence>
<keyword evidence="3" id="KW-1185">Reference proteome</keyword>
<evidence type="ECO:0008006" key="4">
    <source>
        <dbReference type="Google" id="ProtNLM"/>
    </source>
</evidence>
<proteinExistence type="predicted"/>
<sequence length="62" mass="7287">MMTRNRHRPVKSVDKCTHCDQTGHVKERCFELVGYPDWWDHSRAPKKRDSKNAFAAAETNDK</sequence>
<dbReference type="Proteomes" id="UP000265520">
    <property type="component" value="Unassembled WGS sequence"/>
</dbReference>
<organism evidence="2 3">
    <name type="scientific">Trifolium medium</name>
    <dbReference type="NCBI Taxonomy" id="97028"/>
    <lineage>
        <taxon>Eukaryota</taxon>
        <taxon>Viridiplantae</taxon>
        <taxon>Streptophyta</taxon>
        <taxon>Embryophyta</taxon>
        <taxon>Tracheophyta</taxon>
        <taxon>Spermatophyta</taxon>
        <taxon>Magnoliopsida</taxon>
        <taxon>eudicotyledons</taxon>
        <taxon>Gunneridae</taxon>
        <taxon>Pentapetalae</taxon>
        <taxon>rosids</taxon>
        <taxon>fabids</taxon>
        <taxon>Fabales</taxon>
        <taxon>Fabaceae</taxon>
        <taxon>Papilionoideae</taxon>
        <taxon>50 kb inversion clade</taxon>
        <taxon>NPAAA clade</taxon>
        <taxon>Hologalegina</taxon>
        <taxon>IRL clade</taxon>
        <taxon>Trifolieae</taxon>
        <taxon>Trifolium</taxon>
    </lineage>
</organism>
<dbReference type="AlphaFoldDB" id="A0A392TFH0"/>
<evidence type="ECO:0000256" key="1">
    <source>
        <dbReference type="SAM" id="MobiDB-lite"/>
    </source>
</evidence>
<evidence type="ECO:0000313" key="2">
    <source>
        <dbReference type="EMBL" id="MCI58970.1"/>
    </source>
</evidence>